<reference evidence="6" key="1">
    <citation type="submission" date="2016-03" db="EMBL/GenBank/DDBJ databases">
        <authorList>
            <person name="Lee Y.-S."/>
            <person name="Choi Y.-L."/>
        </authorList>
    </citation>
    <scope>NUCLEOTIDE SEQUENCE [LARGE SCALE GENOMIC DNA]</scope>
    <source>
        <strain evidence="6">DAU221</strain>
    </source>
</reference>
<dbReference type="SUPFAM" id="SSF48208">
    <property type="entry name" value="Six-hairpin glycosidases"/>
    <property type="match status" value="1"/>
</dbReference>
<feature type="domain" description="Capsule synthesis protein CapA" evidence="4">
    <location>
        <begin position="573"/>
        <end position="820"/>
    </location>
</feature>
<keyword evidence="3" id="KW-0067">ATP-binding</keyword>
<dbReference type="InterPro" id="IPR036565">
    <property type="entry name" value="Mur-like_cat_sf"/>
</dbReference>
<sequence length="1589" mass="177562">MSLSKLLMQTRPAVEKALRELTPPYTLFFSVSDGKQRAKVQHASAKDFATAWQTAAAMARRAANASKMDVCWLRVDWIFEAESMTWGDLKRRFEATKRAYFRYGIALDPEYQYAFLEQELNGNAMIYGGNKISHAVINEKNFRSYVRRRYGNQLEVDFSDEKTVFVLSTKGIFCDACGSPVPLYGPGRNAGRRIIETLDEDSVTRLIETSSQYLASQVKPSGRFYYGWHACYDKYIDTYNTLRHTSSTYAMLEAWEVTGDQKLKDAIDRSITYLTEKLIQRVTLPSGADAAFLVESNGEIKLGGNAVCLLALVKFTELTKSEQYLPLMDELALGIQYMQDPHSGKFVHVLQFPDLTVKEAFRIVYYDGEAAFGLMRLYGLTRNPRWLAMVEKAFAYFIAARHWRAHDHWLSYCVNELTLYRPEEKYYQFGIRNVADYLDFVENRITTFPTLLELMMAAQKMIARLQREERFAHLLTQINLDWFYRALHKRAHYLLNGYFWPEFAMFFRNPQRITGSFFIRHHAFRVRIDDVEHYLSGFVAYRNYLRNGGQAAAPTPLVDETLHPVAPQSDTPVAAWGGDVNLARRQHYRTAELGEEAVLGKIPALNDADLSIVNLECVVATSGEQGVDKGESAPYYYRARPEMLRQLAAAKIDVVTTANNHSGDYGPEALLEQCRWLDAVGIGHTGAGPNLNAALTPVIRPAGPLNVAIFSVDATQRRFAASEDSPGCAHLPLSNPQLWIAQLAPRIQAARQRAQVVLVAVHWGPNLETHPGLEEIAVGQAIIDAGADAVLGASAHLLQGIEIYRERPIIHDAGDLLFDAVRHTLADSGVFRLELSHRGVEKVHFVPVGAGFGFSRQLTGDKALAASRRYAELCAKLGTSMQLLEDGSATITLAPPDRPRVEREPVAPTRYNLDALIHTPRPTNPAWQVDSVPEDARISPRRFGPLTLVGLRFHPREIKSRQLLWVESFWTADEIPSKDYRIDFRAVPTEKTSMPYWGKAMDHDPCDWQMPTSRWQPGVIYRDFYGLRPPAPKTLTKAKLQLHLGLIAAGETIDPVPLEGMVTHIDIEAKNSAAKQKKPPHYRTDFPPLVHEHHPGQTWNAEQLLAVTGGRWLVEPPQGWFVRSVVSGKGFIPQSLAPVLFVAHTNLDRAFHEQSTTPWPKGWDLHKKLPSFADTIAGAIVARPVPGLPTQLPVLQVDDPIKTIIELGFAARSRFHGDVIAITGTAGKSTTLKMLGQMLGSREKALTSLGNYNSRVGAPSMLASLNGDHEAAVIEVAQSALWMKRGPITRQIKPTIALITEIGLSQTTKRVKTVQDTAKWKSRIFDGLTGRAVAVVGEHLQCFDYVMQQARKHAQRVVIFGSSDAAEIQIVDIRGDEEGSWVTLRTPDQQLQFRVAAPSTGMVYNAVAALSAVYAMERDLEAAAQTLQHLQLDEGHLQRLQLDLGGRLLSVIDDSWNATISSMLNAFSVFEQTPVNDGGRKIAVLGRIVHLGEQARALHHKLAEPLLASGADWVITHGDEMRYLREQLPETILGPHFSTAAPLVRYLAEFARSADLILIKGSRRDSDFGDVPRLLMEEAQKSSSYTEVP</sequence>
<dbReference type="GeneID" id="76608469"/>
<dbReference type="Proteomes" id="UP000076077">
    <property type="component" value="Chromosome"/>
</dbReference>
<dbReference type="Gene3D" id="3.40.1190.10">
    <property type="entry name" value="Mur-like, catalytic domain"/>
    <property type="match status" value="1"/>
</dbReference>
<dbReference type="KEGG" id="mthd:A3224_10440"/>
<dbReference type="RefSeq" id="WP_067154179.1">
    <property type="nucleotide sequence ID" value="NZ_CP014864.1"/>
</dbReference>
<dbReference type="InterPro" id="IPR029052">
    <property type="entry name" value="Metallo-depent_PP-like"/>
</dbReference>
<dbReference type="PANTHER" id="PTHR43024:SF1">
    <property type="entry name" value="UDP-N-ACETYLMURAMOYL-TRIPEPTIDE--D-ALANYL-D-ALANINE LIGASE"/>
    <property type="match status" value="1"/>
</dbReference>
<dbReference type="InterPro" id="IPR036615">
    <property type="entry name" value="Mur_ligase_C_dom_sf"/>
</dbReference>
<dbReference type="InterPro" id="IPR051046">
    <property type="entry name" value="MurCDEF_CellWall_CoF430Synth"/>
</dbReference>
<dbReference type="CDD" id="cd07381">
    <property type="entry name" value="MPP_CapA"/>
    <property type="match status" value="1"/>
</dbReference>
<dbReference type="Gene3D" id="1.50.10.10">
    <property type="match status" value="1"/>
</dbReference>
<dbReference type="EMBL" id="CP014864">
    <property type="protein sequence ID" value="AMX02936.1"/>
    <property type="molecule type" value="Genomic_DNA"/>
</dbReference>
<evidence type="ECO:0000256" key="1">
    <source>
        <dbReference type="ARBA" id="ARBA00022598"/>
    </source>
</evidence>
<dbReference type="Pfam" id="PF08245">
    <property type="entry name" value="Mur_ligase_M"/>
    <property type="match status" value="1"/>
</dbReference>
<dbReference type="InterPro" id="IPR004101">
    <property type="entry name" value="Mur_ligase_C"/>
</dbReference>
<dbReference type="SUPFAM" id="SSF53244">
    <property type="entry name" value="MurD-like peptide ligases, peptide-binding domain"/>
    <property type="match status" value="1"/>
</dbReference>
<evidence type="ECO:0000259" key="4">
    <source>
        <dbReference type="SMART" id="SM00854"/>
    </source>
</evidence>
<dbReference type="STRING" id="252514.A3224_10440"/>
<dbReference type="Pfam" id="PF02875">
    <property type="entry name" value="Mur_ligase_C"/>
    <property type="match status" value="1"/>
</dbReference>
<dbReference type="SUPFAM" id="SSF53623">
    <property type="entry name" value="MurD-like peptide ligases, catalytic domain"/>
    <property type="match status" value="1"/>
</dbReference>
<protein>
    <submittedName>
        <fullName evidence="5">UDP-N-acetylmuramoyl-tripeptide--D-alanyl-D-alanine ligase</fullName>
    </submittedName>
</protein>
<dbReference type="SUPFAM" id="SSF56300">
    <property type="entry name" value="Metallo-dependent phosphatases"/>
    <property type="match status" value="1"/>
</dbReference>
<dbReference type="Gene3D" id="3.60.21.10">
    <property type="match status" value="1"/>
</dbReference>
<dbReference type="Gene3D" id="3.90.190.20">
    <property type="entry name" value="Mur ligase, C-terminal domain"/>
    <property type="match status" value="1"/>
</dbReference>
<evidence type="ECO:0000313" key="5">
    <source>
        <dbReference type="EMBL" id="AMX02936.1"/>
    </source>
</evidence>
<dbReference type="InterPro" id="IPR013221">
    <property type="entry name" value="Mur_ligase_cen"/>
</dbReference>
<accession>A0A143HN77</accession>
<evidence type="ECO:0000256" key="3">
    <source>
        <dbReference type="ARBA" id="ARBA00022840"/>
    </source>
</evidence>
<dbReference type="Pfam" id="PF09587">
    <property type="entry name" value="PGA_cap"/>
    <property type="match status" value="1"/>
</dbReference>
<keyword evidence="1 5" id="KW-0436">Ligase</keyword>
<dbReference type="InterPro" id="IPR008928">
    <property type="entry name" value="6-hairpin_glycosidase_sf"/>
</dbReference>
<dbReference type="GO" id="GO:0005524">
    <property type="term" value="F:ATP binding"/>
    <property type="evidence" value="ECO:0007669"/>
    <property type="project" value="UniProtKB-KW"/>
</dbReference>
<evidence type="ECO:0000313" key="6">
    <source>
        <dbReference type="Proteomes" id="UP000076077"/>
    </source>
</evidence>
<dbReference type="GO" id="GO:0005975">
    <property type="term" value="P:carbohydrate metabolic process"/>
    <property type="evidence" value="ECO:0007669"/>
    <property type="project" value="InterPro"/>
</dbReference>
<evidence type="ECO:0000256" key="2">
    <source>
        <dbReference type="ARBA" id="ARBA00022741"/>
    </source>
</evidence>
<dbReference type="InterPro" id="IPR012341">
    <property type="entry name" value="6hp_glycosidase-like_sf"/>
</dbReference>
<organism evidence="5 6">
    <name type="scientific">Microbulbifer thermotolerans</name>
    <dbReference type="NCBI Taxonomy" id="252514"/>
    <lineage>
        <taxon>Bacteria</taxon>
        <taxon>Pseudomonadati</taxon>
        <taxon>Pseudomonadota</taxon>
        <taxon>Gammaproteobacteria</taxon>
        <taxon>Cellvibrionales</taxon>
        <taxon>Microbulbiferaceae</taxon>
        <taxon>Microbulbifer</taxon>
    </lineage>
</organism>
<name>A0A143HN77_MICTH</name>
<dbReference type="PANTHER" id="PTHR43024">
    <property type="entry name" value="UDP-N-ACETYLMURAMOYL-TRIPEPTIDE--D-ALANYL-D-ALANINE LIGASE"/>
    <property type="match status" value="1"/>
</dbReference>
<keyword evidence="6" id="KW-1185">Reference proteome</keyword>
<gene>
    <name evidence="5" type="ORF">A3224_10440</name>
</gene>
<dbReference type="OrthoDB" id="9810718at2"/>
<dbReference type="SMART" id="SM00854">
    <property type="entry name" value="PGA_cap"/>
    <property type="match status" value="1"/>
</dbReference>
<proteinExistence type="predicted"/>
<dbReference type="InterPro" id="IPR019079">
    <property type="entry name" value="Capsule_synth_CapA"/>
</dbReference>
<dbReference type="GO" id="GO:0016881">
    <property type="term" value="F:acid-amino acid ligase activity"/>
    <property type="evidence" value="ECO:0007669"/>
    <property type="project" value="InterPro"/>
</dbReference>
<keyword evidence="2" id="KW-0547">Nucleotide-binding</keyword>